<dbReference type="OrthoDB" id="7668193at2759"/>
<dbReference type="RefSeq" id="XP_016612839.1">
    <property type="nucleotide sequence ID" value="XM_016748828.1"/>
</dbReference>
<dbReference type="InterPro" id="IPR015943">
    <property type="entry name" value="WD40/YVTN_repeat-like_dom_sf"/>
</dbReference>
<dbReference type="FunCoup" id="A0A0L0HV75">
    <property type="interactions" value="168"/>
</dbReference>
<keyword evidence="7" id="KW-1185">Reference proteome</keyword>
<dbReference type="STRING" id="645134.A0A0L0HV75"/>
<comment type="similarity">
    <text evidence="3">Belongs to the WD repeat ASA1 family.</text>
</comment>
<feature type="repeat" description="WD" evidence="5">
    <location>
        <begin position="325"/>
        <end position="342"/>
    </location>
</feature>
<sequence length="342" mass="37130">MAAPPDPVFVLRAHEADVTAVVFIRNNTILASGDQEGHIILWSVLTRRPIRRWRAHTSGILAIHSVAGDNLLSHGRDDQLHIWSLCDPSDKASSSPQKPEFTLLVNSLNFCGVSLWKQPADREGGAEQTLLALPGLGENAEIDIYNLSTKTYTLQGLSVPNASKDTGLCMCLKFFEGPTGLCLAAGYESGTIIIWDIESKGLVWRHKVHEEPVLSLDVLPDGSIGFSGGAETKISQFFPISDPEQTTRHLTVPTRGIAVVRIRPDGKIVATGGWDSKIRIYNAKKFKPLAILRGHRQGVSCLAFSEAGSSHVGSETNSEEVAPPNMFAAGSKDGNVTLWQIY</sequence>
<dbReference type="InterPro" id="IPR001680">
    <property type="entry name" value="WD40_rpt"/>
</dbReference>
<dbReference type="eggNOG" id="KOG0322">
    <property type="taxonomic scope" value="Eukaryota"/>
</dbReference>
<dbReference type="PANTHER" id="PTHR19854:SF1">
    <property type="entry name" value="GUANINE NUCLEOTIDE-BINDING PROTEIN SUBUNIT BETA-LIKE PROTEIN 1"/>
    <property type="match status" value="1"/>
</dbReference>
<dbReference type="EMBL" id="KQ257450">
    <property type="protein sequence ID" value="KND04800.1"/>
    <property type="molecule type" value="Genomic_DNA"/>
</dbReference>
<dbReference type="VEuPathDB" id="FungiDB:SPPG_00502"/>
<proteinExistence type="inferred from homology"/>
<dbReference type="Gene3D" id="2.130.10.10">
    <property type="entry name" value="YVTN repeat-like/Quinoprotein amine dehydrogenase"/>
    <property type="match status" value="2"/>
</dbReference>
<dbReference type="PANTHER" id="PTHR19854">
    <property type="entry name" value="TRANSDUCIN BETA-LIKE 3"/>
    <property type="match status" value="1"/>
</dbReference>
<dbReference type="InterPro" id="IPR036322">
    <property type="entry name" value="WD40_repeat_dom_sf"/>
</dbReference>
<evidence type="ECO:0000313" key="6">
    <source>
        <dbReference type="EMBL" id="KND04800.1"/>
    </source>
</evidence>
<evidence type="ECO:0000256" key="3">
    <source>
        <dbReference type="ARBA" id="ARBA00037931"/>
    </source>
</evidence>
<dbReference type="OMA" id="WHKEGVY"/>
<evidence type="ECO:0000256" key="5">
    <source>
        <dbReference type="PROSITE-ProRule" id="PRU00221"/>
    </source>
</evidence>
<dbReference type="Pfam" id="PF00400">
    <property type="entry name" value="WD40"/>
    <property type="match status" value="3"/>
</dbReference>
<dbReference type="PROSITE" id="PS50294">
    <property type="entry name" value="WD_REPEATS_REGION"/>
    <property type="match status" value="1"/>
</dbReference>
<name>A0A0L0HV75_SPIPD</name>
<keyword evidence="1 5" id="KW-0853">WD repeat</keyword>
<dbReference type="Proteomes" id="UP000053201">
    <property type="component" value="Unassembled WGS sequence"/>
</dbReference>
<gene>
    <name evidence="6" type="ORF">SPPG_00502</name>
</gene>
<evidence type="ECO:0000256" key="4">
    <source>
        <dbReference type="ARBA" id="ARBA00040563"/>
    </source>
</evidence>
<evidence type="ECO:0000256" key="2">
    <source>
        <dbReference type="ARBA" id="ARBA00022737"/>
    </source>
</evidence>
<feature type="repeat" description="WD" evidence="5">
    <location>
        <begin position="11"/>
        <end position="52"/>
    </location>
</feature>
<protein>
    <recommendedName>
        <fullName evidence="4">ASTRA-associated protein 1</fullName>
    </recommendedName>
</protein>
<dbReference type="PROSITE" id="PS50082">
    <property type="entry name" value="WD_REPEATS_2"/>
    <property type="match status" value="2"/>
</dbReference>
<dbReference type="AlphaFoldDB" id="A0A0L0HV75"/>
<dbReference type="SUPFAM" id="SSF50978">
    <property type="entry name" value="WD40 repeat-like"/>
    <property type="match status" value="1"/>
</dbReference>
<reference evidence="6 7" key="1">
    <citation type="submission" date="2009-08" db="EMBL/GenBank/DDBJ databases">
        <title>The Genome Sequence of Spizellomyces punctatus strain DAOM BR117.</title>
        <authorList>
            <consortium name="The Broad Institute Genome Sequencing Platform"/>
            <person name="Russ C."/>
            <person name="Cuomo C."/>
            <person name="Shea T."/>
            <person name="Young S.K."/>
            <person name="Zeng Q."/>
            <person name="Koehrsen M."/>
            <person name="Haas B."/>
            <person name="Borodovsky M."/>
            <person name="Guigo R."/>
            <person name="Alvarado L."/>
            <person name="Berlin A."/>
            <person name="Bochicchio J."/>
            <person name="Borenstein D."/>
            <person name="Chapman S."/>
            <person name="Chen Z."/>
            <person name="Engels R."/>
            <person name="Freedman E."/>
            <person name="Gellesch M."/>
            <person name="Goldberg J."/>
            <person name="Griggs A."/>
            <person name="Gujja S."/>
            <person name="Heiman D."/>
            <person name="Hepburn T."/>
            <person name="Howarth C."/>
            <person name="Jen D."/>
            <person name="Larson L."/>
            <person name="Lewis B."/>
            <person name="Mehta T."/>
            <person name="Park D."/>
            <person name="Pearson M."/>
            <person name="Roberts A."/>
            <person name="Saif S."/>
            <person name="Shenoy N."/>
            <person name="Sisk P."/>
            <person name="Stolte C."/>
            <person name="Sykes S."/>
            <person name="Thomson T."/>
            <person name="Walk T."/>
            <person name="White J."/>
            <person name="Yandava C."/>
            <person name="Burger G."/>
            <person name="Gray M.W."/>
            <person name="Holland P.W.H."/>
            <person name="King N."/>
            <person name="Lang F.B.F."/>
            <person name="Roger A.J."/>
            <person name="Ruiz-Trillo I."/>
            <person name="Lander E."/>
            <person name="Nusbaum C."/>
        </authorList>
    </citation>
    <scope>NUCLEOTIDE SEQUENCE [LARGE SCALE GENOMIC DNA]</scope>
    <source>
        <strain evidence="6 7">DAOM BR117</strain>
    </source>
</reference>
<dbReference type="SMART" id="SM00320">
    <property type="entry name" value="WD40"/>
    <property type="match status" value="6"/>
</dbReference>
<dbReference type="GeneID" id="27684224"/>
<dbReference type="GO" id="GO:0110078">
    <property type="term" value="C:TTT Hsp90 cochaperone complex"/>
    <property type="evidence" value="ECO:0007669"/>
    <property type="project" value="EnsemblFungi"/>
</dbReference>
<evidence type="ECO:0000313" key="7">
    <source>
        <dbReference type="Proteomes" id="UP000053201"/>
    </source>
</evidence>
<dbReference type="InParanoid" id="A0A0L0HV75"/>
<accession>A0A0L0HV75</accession>
<organism evidence="6 7">
    <name type="scientific">Spizellomyces punctatus (strain DAOM BR117)</name>
    <dbReference type="NCBI Taxonomy" id="645134"/>
    <lineage>
        <taxon>Eukaryota</taxon>
        <taxon>Fungi</taxon>
        <taxon>Fungi incertae sedis</taxon>
        <taxon>Chytridiomycota</taxon>
        <taxon>Chytridiomycota incertae sedis</taxon>
        <taxon>Chytridiomycetes</taxon>
        <taxon>Spizellomycetales</taxon>
        <taxon>Spizellomycetaceae</taxon>
        <taxon>Spizellomyces</taxon>
    </lineage>
</organism>
<keyword evidence="2" id="KW-0677">Repeat</keyword>
<evidence type="ECO:0000256" key="1">
    <source>
        <dbReference type="ARBA" id="ARBA00022574"/>
    </source>
</evidence>